<proteinExistence type="inferred from homology"/>
<keyword evidence="5" id="KW-0029">Amino-acid transport</keyword>
<dbReference type="AlphaFoldDB" id="A0A2A9EXX5"/>
<dbReference type="PROSITE" id="PS50928">
    <property type="entry name" value="ABC_TM1"/>
    <property type="match status" value="1"/>
</dbReference>
<dbReference type="InterPro" id="IPR043429">
    <property type="entry name" value="ArtM/GltK/GlnP/TcyL/YhdX-like"/>
</dbReference>
<feature type="transmembrane region" description="Helical" evidence="8">
    <location>
        <begin position="260"/>
        <end position="280"/>
    </location>
</feature>
<dbReference type="CDD" id="cd06261">
    <property type="entry name" value="TM_PBP2"/>
    <property type="match status" value="1"/>
</dbReference>
<evidence type="ECO:0000256" key="7">
    <source>
        <dbReference type="ARBA" id="ARBA00023136"/>
    </source>
</evidence>
<protein>
    <submittedName>
        <fullName evidence="10">Polar amino acid transport system permease protein</fullName>
    </submittedName>
</protein>
<evidence type="ECO:0000313" key="11">
    <source>
        <dbReference type="Proteomes" id="UP000224130"/>
    </source>
</evidence>
<dbReference type="GO" id="GO:0022857">
    <property type="term" value="F:transmembrane transporter activity"/>
    <property type="evidence" value="ECO:0007669"/>
    <property type="project" value="InterPro"/>
</dbReference>
<evidence type="ECO:0000256" key="1">
    <source>
        <dbReference type="ARBA" id="ARBA00004651"/>
    </source>
</evidence>
<dbReference type="Pfam" id="PF00528">
    <property type="entry name" value="BPD_transp_1"/>
    <property type="match status" value="1"/>
</dbReference>
<dbReference type="Proteomes" id="UP000224130">
    <property type="component" value="Unassembled WGS sequence"/>
</dbReference>
<dbReference type="RefSeq" id="WP_098465266.1">
    <property type="nucleotide sequence ID" value="NZ_PDJJ01000001.1"/>
</dbReference>
<dbReference type="PANTHER" id="PTHR30614:SF0">
    <property type="entry name" value="L-CYSTINE TRANSPORT SYSTEM PERMEASE PROTEIN TCYL"/>
    <property type="match status" value="1"/>
</dbReference>
<feature type="transmembrane region" description="Helical" evidence="8">
    <location>
        <begin position="149"/>
        <end position="170"/>
    </location>
</feature>
<dbReference type="InterPro" id="IPR010065">
    <property type="entry name" value="AA_ABC_transptr_permease_3TM"/>
</dbReference>
<evidence type="ECO:0000259" key="9">
    <source>
        <dbReference type="PROSITE" id="PS50928"/>
    </source>
</evidence>
<dbReference type="GO" id="GO:0006865">
    <property type="term" value="P:amino acid transport"/>
    <property type="evidence" value="ECO:0007669"/>
    <property type="project" value="UniProtKB-KW"/>
</dbReference>
<evidence type="ECO:0000313" key="10">
    <source>
        <dbReference type="EMBL" id="PFG43361.1"/>
    </source>
</evidence>
<feature type="domain" description="ABC transmembrane type-1" evidence="9">
    <location>
        <begin position="75"/>
        <end position="282"/>
    </location>
</feature>
<reference evidence="10 11" key="1">
    <citation type="submission" date="2017-10" db="EMBL/GenBank/DDBJ databases">
        <title>Sequencing the genomes of 1000 actinobacteria strains.</title>
        <authorList>
            <person name="Klenk H.-P."/>
        </authorList>
    </citation>
    <scope>NUCLEOTIDE SEQUENCE [LARGE SCALE GENOMIC DNA]</scope>
    <source>
        <strain evidence="10 11">DSM 21863</strain>
    </source>
</reference>
<feature type="transmembrane region" description="Helical" evidence="8">
    <location>
        <begin position="72"/>
        <end position="96"/>
    </location>
</feature>
<dbReference type="GO" id="GO:0043190">
    <property type="term" value="C:ATP-binding cassette (ABC) transporter complex"/>
    <property type="evidence" value="ECO:0007669"/>
    <property type="project" value="InterPro"/>
</dbReference>
<dbReference type="Gene3D" id="1.10.3720.10">
    <property type="entry name" value="MetI-like"/>
    <property type="match status" value="1"/>
</dbReference>
<sequence>MITTAAPGAGGPGGAGTPPDDALPVVPLRHWGRLAAGAAVLVLTVSFLLALGRNPNLDWPTVREYLFAPLTLRGLVVTIWLTAAGMAIGLVGGVVVAVMRLSSNPVLRVVASTYVWVFRGTPILIQIIFWGFLGAFIPTITLGIPFTDVVFFTAATSALVPATVAALLALGLNEVAYAAEIVRAGIQSVDEGQTQAAKAIGMTPAQTLRRVVLPQAMRVIVPPMGNETLTMLKTTALVSVIAGHDLLSNLQAVYAQNFKVIPLLVVASIWYLVLTSLLSIPQRRLEQRFGRGVSPTGARRPLARALNIRRSAR</sequence>
<keyword evidence="3" id="KW-1003">Cell membrane</keyword>
<evidence type="ECO:0000256" key="4">
    <source>
        <dbReference type="ARBA" id="ARBA00022692"/>
    </source>
</evidence>
<feature type="transmembrane region" description="Helical" evidence="8">
    <location>
        <begin position="31"/>
        <end position="51"/>
    </location>
</feature>
<evidence type="ECO:0000256" key="3">
    <source>
        <dbReference type="ARBA" id="ARBA00022475"/>
    </source>
</evidence>
<dbReference type="PANTHER" id="PTHR30614">
    <property type="entry name" value="MEMBRANE COMPONENT OF AMINO ACID ABC TRANSPORTER"/>
    <property type="match status" value="1"/>
</dbReference>
<keyword evidence="2 8" id="KW-0813">Transport</keyword>
<comment type="subcellular location">
    <subcellularLocation>
        <location evidence="1 8">Cell membrane</location>
        <topology evidence="1 8">Multi-pass membrane protein</topology>
    </subcellularLocation>
</comment>
<dbReference type="InterPro" id="IPR000515">
    <property type="entry name" value="MetI-like"/>
</dbReference>
<dbReference type="FunFam" id="1.10.3720.10:FF:000006">
    <property type="entry name" value="Glutamate/aspartate ABC transporter, permease protein GltK"/>
    <property type="match status" value="1"/>
</dbReference>
<keyword evidence="4 8" id="KW-0812">Transmembrane</keyword>
<evidence type="ECO:0000256" key="8">
    <source>
        <dbReference type="RuleBase" id="RU363032"/>
    </source>
</evidence>
<dbReference type="OrthoDB" id="92598at2"/>
<dbReference type="InterPro" id="IPR035906">
    <property type="entry name" value="MetI-like_sf"/>
</dbReference>
<dbReference type="EMBL" id="PDJJ01000001">
    <property type="protein sequence ID" value="PFG43361.1"/>
    <property type="molecule type" value="Genomic_DNA"/>
</dbReference>
<dbReference type="SUPFAM" id="SSF161098">
    <property type="entry name" value="MetI-like"/>
    <property type="match status" value="1"/>
</dbReference>
<evidence type="ECO:0000256" key="6">
    <source>
        <dbReference type="ARBA" id="ARBA00022989"/>
    </source>
</evidence>
<comment type="caution">
    <text evidence="10">The sequence shown here is derived from an EMBL/GenBank/DDBJ whole genome shotgun (WGS) entry which is preliminary data.</text>
</comment>
<evidence type="ECO:0000256" key="5">
    <source>
        <dbReference type="ARBA" id="ARBA00022970"/>
    </source>
</evidence>
<name>A0A2A9EXX5_9MICO</name>
<evidence type="ECO:0000256" key="2">
    <source>
        <dbReference type="ARBA" id="ARBA00022448"/>
    </source>
</evidence>
<keyword evidence="7 8" id="KW-0472">Membrane</keyword>
<dbReference type="NCBIfam" id="TIGR01726">
    <property type="entry name" value="HEQRo_perm_3TM"/>
    <property type="match status" value="1"/>
</dbReference>
<organism evidence="10 11">
    <name type="scientific">Isoptericola jiangsuensis</name>
    <dbReference type="NCBI Taxonomy" id="548579"/>
    <lineage>
        <taxon>Bacteria</taxon>
        <taxon>Bacillati</taxon>
        <taxon>Actinomycetota</taxon>
        <taxon>Actinomycetes</taxon>
        <taxon>Micrococcales</taxon>
        <taxon>Promicromonosporaceae</taxon>
        <taxon>Isoptericola</taxon>
    </lineage>
</organism>
<feature type="transmembrane region" description="Helical" evidence="8">
    <location>
        <begin position="116"/>
        <end position="137"/>
    </location>
</feature>
<keyword evidence="6 8" id="KW-1133">Transmembrane helix</keyword>
<comment type="similarity">
    <text evidence="8">Belongs to the binding-protein-dependent transport system permease family.</text>
</comment>
<keyword evidence="11" id="KW-1185">Reference proteome</keyword>
<accession>A0A2A9EXX5</accession>
<gene>
    <name evidence="10" type="ORF">ATJ88_2048</name>
</gene>